<evidence type="ECO:0000259" key="12">
    <source>
        <dbReference type="PROSITE" id="PS50885"/>
    </source>
</evidence>
<dbReference type="GO" id="GO:0007165">
    <property type="term" value="P:signal transduction"/>
    <property type="evidence" value="ECO:0007669"/>
    <property type="project" value="UniProtKB-KW"/>
</dbReference>
<evidence type="ECO:0000256" key="1">
    <source>
        <dbReference type="ARBA" id="ARBA00004651"/>
    </source>
</evidence>
<dbReference type="GO" id="GO:0006935">
    <property type="term" value="P:chemotaxis"/>
    <property type="evidence" value="ECO:0007669"/>
    <property type="project" value="UniProtKB-KW"/>
</dbReference>
<evidence type="ECO:0000256" key="6">
    <source>
        <dbReference type="ARBA" id="ARBA00023136"/>
    </source>
</evidence>
<comment type="caution">
    <text evidence="13">The sequence shown here is derived from an EMBL/GenBank/DDBJ whole genome shotgun (WGS) entry which is preliminary data.</text>
</comment>
<dbReference type="SUPFAM" id="SSF103190">
    <property type="entry name" value="Sensory domain-like"/>
    <property type="match status" value="1"/>
</dbReference>
<keyword evidence="4 10" id="KW-0812">Transmembrane</keyword>
<dbReference type="Proteomes" id="UP000279446">
    <property type="component" value="Unassembled WGS sequence"/>
</dbReference>
<dbReference type="CDD" id="cd11386">
    <property type="entry name" value="MCP_signal"/>
    <property type="match status" value="1"/>
</dbReference>
<keyword evidence="7 9" id="KW-0807">Transducer</keyword>
<reference evidence="13 14" key="1">
    <citation type="submission" date="2018-12" db="EMBL/GenBank/DDBJ databases">
        <authorList>
            <person name="Sun L."/>
            <person name="Chen Z."/>
        </authorList>
    </citation>
    <scope>NUCLEOTIDE SEQUENCE [LARGE SCALE GENOMIC DNA]</scope>
    <source>
        <strain evidence="13 14">DSM 15890</strain>
    </source>
</reference>
<accession>A0A3S1K165</accession>
<keyword evidence="2" id="KW-1003">Cell membrane</keyword>
<feature type="domain" description="Methyl-accepting transducer" evidence="11">
    <location>
        <begin position="399"/>
        <end position="635"/>
    </location>
</feature>
<evidence type="ECO:0000256" key="5">
    <source>
        <dbReference type="ARBA" id="ARBA00022989"/>
    </source>
</evidence>
<dbReference type="EMBL" id="RZNY01000029">
    <property type="protein sequence ID" value="RUT41479.1"/>
    <property type="molecule type" value="Genomic_DNA"/>
</dbReference>
<dbReference type="Pfam" id="PF02743">
    <property type="entry name" value="dCache_1"/>
    <property type="match status" value="1"/>
</dbReference>
<dbReference type="InterPro" id="IPR004089">
    <property type="entry name" value="MCPsignal_dom"/>
</dbReference>
<dbReference type="PROSITE" id="PS50111">
    <property type="entry name" value="CHEMOTAXIS_TRANSDUC_2"/>
    <property type="match status" value="1"/>
</dbReference>
<gene>
    <name evidence="13" type="ORF">EJP82_23325</name>
</gene>
<evidence type="ECO:0000256" key="7">
    <source>
        <dbReference type="ARBA" id="ARBA00023224"/>
    </source>
</evidence>
<dbReference type="AlphaFoldDB" id="A0A3S1K165"/>
<keyword evidence="14" id="KW-1185">Reference proteome</keyword>
<feature type="domain" description="HAMP" evidence="12">
    <location>
        <begin position="328"/>
        <end position="380"/>
    </location>
</feature>
<dbReference type="PANTHER" id="PTHR32089">
    <property type="entry name" value="METHYL-ACCEPTING CHEMOTAXIS PROTEIN MCPB"/>
    <property type="match status" value="1"/>
</dbReference>
<comment type="similarity">
    <text evidence="8">Belongs to the methyl-accepting chemotaxis (MCP) protein family.</text>
</comment>
<dbReference type="InterPro" id="IPR033479">
    <property type="entry name" value="dCache_1"/>
</dbReference>
<dbReference type="Gene3D" id="1.10.8.500">
    <property type="entry name" value="HAMP domain in histidine kinase"/>
    <property type="match status" value="1"/>
</dbReference>
<evidence type="ECO:0000256" key="8">
    <source>
        <dbReference type="ARBA" id="ARBA00029447"/>
    </source>
</evidence>
<evidence type="ECO:0000313" key="13">
    <source>
        <dbReference type="EMBL" id="RUT41479.1"/>
    </source>
</evidence>
<dbReference type="SMART" id="SM00304">
    <property type="entry name" value="HAMP"/>
    <property type="match status" value="1"/>
</dbReference>
<sequence length="685" mass="74880">MVCKYQHDMTRRGPIVGVKLKVWLRKLDSLKVKLTGIFLVLAIIPLMVVTFILLSQFSSTLEKQTDGERERTAINEADSINDWLKEQIASVEKILKENPEMNKGDASYIMPFLKIMAQSNPNIDVISFVDKDGYVTSSNGEEIDGSKFPNIMAVRESKESVISNITQIDGTNKFTIFFDVPIINEKGEFVGAIQPELDASTLMDLIKGIKLGENSYGFLLSQDGTYLAHPDSNKIGKNYTDKTLATPEKIEIFQSSVFQNDSGDITYPEKGEWKEAAFHTIETTGWKLLVTAPQDEVYQVVDKMRQNAIIFISISLLFVAILSVLMSMLTLRPLLKISNVMHKVAAGDLTQQLRIKGQDEIEQIKRGINDMLASFAIMVRKISETTEHVAASSEELTAIAHESTQAAEQISKSVHFVVKGSDLQVEALSQTNLAMEEMSVGIQKIASSAAGVSEAAYMTVEEVVRGNQDIKEAVIQMDQVAKSVGDTAETIRSLEEKSHAINKTVQLISVVANQTNLLSLNASIEAARAGEHGRGFAVVAGEVKKLAEQTGSATGEISNIINEILQAIGKASSSMNNGIAEVGIGVQRVERVGEAFNKITESIQNVNEQIQEVSAASEQMSAGTEEVSASMQEVVGIVKEGSTQLDTVSQSVTDQYRSMEEISKSSESLSNMAGELQEMVGKFKV</sequence>
<dbReference type="InterPro" id="IPR003660">
    <property type="entry name" value="HAMP_dom"/>
</dbReference>
<dbReference type="Gene3D" id="1.10.287.950">
    <property type="entry name" value="Methyl-accepting chemotaxis protein"/>
    <property type="match status" value="1"/>
</dbReference>
<evidence type="ECO:0000256" key="4">
    <source>
        <dbReference type="ARBA" id="ARBA00022692"/>
    </source>
</evidence>
<dbReference type="GO" id="GO:0005886">
    <property type="term" value="C:plasma membrane"/>
    <property type="evidence" value="ECO:0007669"/>
    <property type="project" value="UniProtKB-SubCell"/>
</dbReference>
<comment type="subcellular location">
    <subcellularLocation>
        <location evidence="1">Cell membrane</location>
        <topology evidence="1">Multi-pass membrane protein</topology>
    </subcellularLocation>
</comment>
<dbReference type="Pfam" id="PF00672">
    <property type="entry name" value="HAMP"/>
    <property type="match status" value="1"/>
</dbReference>
<dbReference type="SUPFAM" id="SSF58104">
    <property type="entry name" value="Methyl-accepting chemotaxis protein (MCP) signaling domain"/>
    <property type="match status" value="1"/>
</dbReference>
<name>A0A3S1K165_9BACL</name>
<keyword evidence="6 10" id="KW-0472">Membrane</keyword>
<dbReference type="CDD" id="cd18773">
    <property type="entry name" value="PDC1_HK_sensor"/>
    <property type="match status" value="1"/>
</dbReference>
<organism evidence="13 14">
    <name type="scientific">Paenibacillus anaericanus</name>
    <dbReference type="NCBI Taxonomy" id="170367"/>
    <lineage>
        <taxon>Bacteria</taxon>
        <taxon>Bacillati</taxon>
        <taxon>Bacillota</taxon>
        <taxon>Bacilli</taxon>
        <taxon>Bacillales</taxon>
        <taxon>Paenibacillaceae</taxon>
        <taxon>Paenibacillus</taxon>
    </lineage>
</organism>
<protein>
    <submittedName>
        <fullName evidence="13">Methyl-accepting chemotaxis protein</fullName>
    </submittedName>
</protein>
<dbReference type="CDD" id="cd12912">
    <property type="entry name" value="PDC2_MCP_like"/>
    <property type="match status" value="1"/>
</dbReference>
<dbReference type="InterPro" id="IPR029151">
    <property type="entry name" value="Sensor-like_sf"/>
</dbReference>
<evidence type="ECO:0000256" key="3">
    <source>
        <dbReference type="ARBA" id="ARBA00022500"/>
    </source>
</evidence>
<dbReference type="PANTHER" id="PTHR32089:SF112">
    <property type="entry name" value="LYSOZYME-LIKE PROTEIN-RELATED"/>
    <property type="match status" value="1"/>
</dbReference>
<dbReference type="Pfam" id="PF00015">
    <property type="entry name" value="MCPsignal"/>
    <property type="match status" value="1"/>
</dbReference>
<proteinExistence type="inferred from homology"/>
<keyword evidence="3" id="KW-0145">Chemotaxis</keyword>
<feature type="transmembrane region" description="Helical" evidence="10">
    <location>
        <begin position="308"/>
        <end position="331"/>
    </location>
</feature>
<dbReference type="CDD" id="cd06225">
    <property type="entry name" value="HAMP"/>
    <property type="match status" value="1"/>
</dbReference>
<evidence type="ECO:0000259" key="11">
    <source>
        <dbReference type="PROSITE" id="PS50111"/>
    </source>
</evidence>
<keyword evidence="5 10" id="KW-1133">Transmembrane helix</keyword>
<dbReference type="SMART" id="SM00283">
    <property type="entry name" value="MA"/>
    <property type="match status" value="1"/>
</dbReference>
<dbReference type="Gene3D" id="3.30.450.20">
    <property type="entry name" value="PAS domain"/>
    <property type="match status" value="1"/>
</dbReference>
<evidence type="ECO:0000256" key="9">
    <source>
        <dbReference type="PROSITE-ProRule" id="PRU00284"/>
    </source>
</evidence>
<evidence type="ECO:0000256" key="10">
    <source>
        <dbReference type="SAM" id="Phobius"/>
    </source>
</evidence>
<dbReference type="OrthoDB" id="243053at2"/>
<feature type="transmembrane region" description="Helical" evidence="10">
    <location>
        <begin position="34"/>
        <end position="54"/>
    </location>
</feature>
<evidence type="ECO:0000256" key="2">
    <source>
        <dbReference type="ARBA" id="ARBA00022475"/>
    </source>
</evidence>
<dbReference type="PROSITE" id="PS50885">
    <property type="entry name" value="HAMP"/>
    <property type="match status" value="1"/>
</dbReference>
<evidence type="ECO:0000313" key="14">
    <source>
        <dbReference type="Proteomes" id="UP000279446"/>
    </source>
</evidence>